<dbReference type="AlphaFoldDB" id="A0A562PR04"/>
<organism evidence="1 2">
    <name type="scientific">Pseudomonas duriflava</name>
    <dbReference type="NCBI Taxonomy" id="459528"/>
    <lineage>
        <taxon>Bacteria</taxon>
        <taxon>Pseudomonadati</taxon>
        <taxon>Pseudomonadota</taxon>
        <taxon>Gammaproteobacteria</taxon>
        <taxon>Pseudomonadales</taxon>
        <taxon>Pseudomonadaceae</taxon>
        <taxon>Pseudomonas</taxon>
    </lineage>
</organism>
<dbReference type="EMBL" id="VLKY01000028">
    <property type="protein sequence ID" value="TWI46877.1"/>
    <property type="molecule type" value="Genomic_DNA"/>
</dbReference>
<gene>
    <name evidence="1" type="ORF">IQ22_04449</name>
</gene>
<proteinExistence type="predicted"/>
<name>A0A562PR04_9PSED</name>
<evidence type="ECO:0000313" key="1">
    <source>
        <dbReference type="EMBL" id="TWI46877.1"/>
    </source>
</evidence>
<sequence length="209" mass="23404">MSKYRNETRSADGESERLALLRSLTLLDTAPEQVFDPITRLLARTLLYAEIHPDHGITRNRTDDGWYVAPIRSGESPKAFFDAAYSHAPNASYAAAKAYNDALRPYTDAVRHYGNQRSDKGRPDLPVGITLATRTKLNRGGKGSQLLYSFKVTPLRGKPVNVYISTANTWELNFAKALERAVAIREKSREALLKRAHTNIARVFEQAQS</sequence>
<dbReference type="Proteomes" id="UP000316905">
    <property type="component" value="Unassembled WGS sequence"/>
</dbReference>
<keyword evidence="2" id="KW-1185">Reference proteome</keyword>
<comment type="caution">
    <text evidence="1">The sequence shown here is derived from an EMBL/GenBank/DDBJ whole genome shotgun (WGS) entry which is preliminary data.</text>
</comment>
<evidence type="ECO:0000313" key="2">
    <source>
        <dbReference type="Proteomes" id="UP000316905"/>
    </source>
</evidence>
<reference evidence="1 2" key="1">
    <citation type="journal article" date="2015" name="Stand. Genomic Sci.">
        <title>Genomic Encyclopedia of Bacterial and Archaeal Type Strains, Phase III: the genomes of soil and plant-associated and newly described type strains.</title>
        <authorList>
            <person name="Whitman W.B."/>
            <person name="Woyke T."/>
            <person name="Klenk H.P."/>
            <person name="Zhou Y."/>
            <person name="Lilburn T.G."/>
            <person name="Beck B.J."/>
            <person name="De Vos P."/>
            <person name="Vandamme P."/>
            <person name="Eisen J.A."/>
            <person name="Garrity G."/>
            <person name="Hugenholtz P."/>
            <person name="Kyrpides N.C."/>
        </authorList>
    </citation>
    <scope>NUCLEOTIDE SEQUENCE [LARGE SCALE GENOMIC DNA]</scope>
    <source>
        <strain evidence="1 2">CGMCC 1.6858</strain>
    </source>
</reference>
<dbReference type="RefSeq" id="WP_244309368.1">
    <property type="nucleotide sequence ID" value="NZ_VLKY01000028.1"/>
</dbReference>
<accession>A0A562PR04</accession>
<protein>
    <submittedName>
        <fullName evidence="1">Uncharacterized protein</fullName>
    </submittedName>
</protein>